<gene>
    <name evidence="2" type="ORF">WR25_08934</name>
</gene>
<evidence type="ECO:0000256" key="1">
    <source>
        <dbReference type="SAM" id="SignalP"/>
    </source>
</evidence>
<evidence type="ECO:0008006" key="4">
    <source>
        <dbReference type="Google" id="ProtNLM"/>
    </source>
</evidence>
<reference evidence="2 3" key="1">
    <citation type="journal article" date="2017" name="Curr. Biol.">
        <title>Genome architecture and evolution of a unichromosomal asexual nematode.</title>
        <authorList>
            <person name="Fradin H."/>
            <person name="Zegar C."/>
            <person name="Gutwein M."/>
            <person name="Lucas J."/>
            <person name="Kovtun M."/>
            <person name="Corcoran D."/>
            <person name="Baugh L.R."/>
            <person name="Kiontke K."/>
            <person name="Gunsalus K."/>
            <person name="Fitch D.H."/>
            <person name="Piano F."/>
        </authorList>
    </citation>
    <scope>NUCLEOTIDE SEQUENCE [LARGE SCALE GENOMIC DNA]</scope>
    <source>
        <strain evidence="2">PF1309</strain>
    </source>
</reference>
<dbReference type="Proteomes" id="UP000218231">
    <property type="component" value="Unassembled WGS sequence"/>
</dbReference>
<evidence type="ECO:0000313" key="3">
    <source>
        <dbReference type="Proteomes" id="UP000218231"/>
    </source>
</evidence>
<name>A0A2A2LSD4_9BILA</name>
<dbReference type="AlphaFoldDB" id="A0A2A2LSD4"/>
<dbReference type="EMBL" id="LIAE01006478">
    <property type="protein sequence ID" value="PAV89078.1"/>
    <property type="molecule type" value="Genomic_DNA"/>
</dbReference>
<keyword evidence="3" id="KW-1185">Reference proteome</keyword>
<evidence type="ECO:0000313" key="2">
    <source>
        <dbReference type="EMBL" id="PAV89078.1"/>
    </source>
</evidence>
<feature type="signal peptide" evidence="1">
    <location>
        <begin position="1"/>
        <end position="21"/>
    </location>
</feature>
<organism evidence="2 3">
    <name type="scientific">Diploscapter pachys</name>
    <dbReference type="NCBI Taxonomy" id="2018661"/>
    <lineage>
        <taxon>Eukaryota</taxon>
        <taxon>Metazoa</taxon>
        <taxon>Ecdysozoa</taxon>
        <taxon>Nematoda</taxon>
        <taxon>Chromadorea</taxon>
        <taxon>Rhabditida</taxon>
        <taxon>Rhabditina</taxon>
        <taxon>Rhabditomorpha</taxon>
        <taxon>Rhabditoidea</taxon>
        <taxon>Rhabditidae</taxon>
        <taxon>Diploscapter</taxon>
    </lineage>
</organism>
<feature type="chain" id="PRO_5013330889" description="SXP/RAL-2 family protein Ani s 5-like cation-binding domain-containing protein" evidence="1">
    <location>
        <begin position="22"/>
        <end position="160"/>
    </location>
</feature>
<accession>A0A2A2LSD4</accession>
<proteinExistence type="predicted"/>
<protein>
    <recommendedName>
        <fullName evidence="4">SXP/RAL-2 family protein Ani s 5-like cation-binding domain-containing protein</fullName>
    </recommendedName>
</protein>
<sequence length="160" mass="16597">MKYFLAFIACAAAISVYSAYAQPIVPVPTADVIIALQNIIAKLQTLVDSLTDTTFTTIYEILNELKNLLVSAPAGQIAGIISSLSTQILSLLTGALLQNPLGILGGNLLDLSVLTSLLNGVIAQLTAILAQLTTGLPVTVPPVTLPISLSTLPVPIPLPL</sequence>
<comment type="caution">
    <text evidence="2">The sequence shown here is derived from an EMBL/GenBank/DDBJ whole genome shotgun (WGS) entry which is preliminary data.</text>
</comment>
<keyword evidence="1" id="KW-0732">Signal</keyword>